<gene>
    <name evidence="2" type="ORF">GZH46_00254</name>
</gene>
<protein>
    <submittedName>
        <fullName evidence="2">Uncharacterized protein</fullName>
    </submittedName>
</protein>
<name>A0ABQ7SCR3_9ACAR</name>
<keyword evidence="3" id="KW-1185">Reference proteome</keyword>
<proteinExistence type="predicted"/>
<accession>A0ABQ7SCR3</accession>
<feature type="transmembrane region" description="Helical" evidence="1">
    <location>
        <begin position="15"/>
        <end position="35"/>
    </location>
</feature>
<keyword evidence="1" id="KW-0472">Membrane</keyword>
<evidence type="ECO:0000313" key="2">
    <source>
        <dbReference type="EMBL" id="KAG9511171.1"/>
    </source>
</evidence>
<dbReference type="EMBL" id="JAIFTH010000024">
    <property type="protein sequence ID" value="KAG9511171.1"/>
    <property type="molecule type" value="Genomic_DNA"/>
</dbReference>
<keyword evidence="1" id="KW-0812">Transmembrane</keyword>
<organism evidence="2 3">
    <name type="scientific">Fragariocoptes setiger</name>
    <dbReference type="NCBI Taxonomy" id="1670756"/>
    <lineage>
        <taxon>Eukaryota</taxon>
        <taxon>Metazoa</taxon>
        <taxon>Ecdysozoa</taxon>
        <taxon>Arthropoda</taxon>
        <taxon>Chelicerata</taxon>
        <taxon>Arachnida</taxon>
        <taxon>Acari</taxon>
        <taxon>Acariformes</taxon>
        <taxon>Trombidiformes</taxon>
        <taxon>Prostigmata</taxon>
        <taxon>Eupodina</taxon>
        <taxon>Eriophyoidea</taxon>
        <taxon>Phytoptidae</taxon>
        <taxon>Fragariocoptes</taxon>
    </lineage>
</organism>
<evidence type="ECO:0000313" key="3">
    <source>
        <dbReference type="Proteomes" id="UP000825002"/>
    </source>
</evidence>
<reference evidence="2 3" key="1">
    <citation type="submission" date="2020-10" db="EMBL/GenBank/DDBJ databases">
        <authorList>
            <person name="Klimov P.B."/>
            <person name="Dyachkov S.M."/>
            <person name="Chetverikov P.E."/>
        </authorList>
    </citation>
    <scope>NUCLEOTIDE SEQUENCE [LARGE SCALE GENOMIC DNA]</scope>
    <source>
        <strain evidence="2">BMOC 18-1129-001#AD2665</strain>
        <tissue evidence="2">Entire mites</tissue>
    </source>
</reference>
<sequence>MSQAPKPKVNGHHAVLGPKGIAALAVATLFSYYLYTTHRGPGGDKYTSSQISQHIKSATETMSPEASKIVDKAIDHAADKIKKSISGGK</sequence>
<comment type="caution">
    <text evidence="2">The sequence shown here is derived from an EMBL/GenBank/DDBJ whole genome shotgun (WGS) entry which is preliminary data.</text>
</comment>
<evidence type="ECO:0000256" key="1">
    <source>
        <dbReference type="SAM" id="Phobius"/>
    </source>
</evidence>
<keyword evidence="1" id="KW-1133">Transmembrane helix</keyword>
<dbReference type="Proteomes" id="UP000825002">
    <property type="component" value="Unassembled WGS sequence"/>
</dbReference>